<dbReference type="EMBL" id="UINC01228701">
    <property type="protein sequence ID" value="SVE60124.1"/>
    <property type="molecule type" value="Genomic_DNA"/>
</dbReference>
<gene>
    <name evidence="1" type="ORF">METZ01_LOCUS512978</name>
</gene>
<proteinExistence type="predicted"/>
<feature type="non-terminal residue" evidence="1">
    <location>
        <position position="229"/>
    </location>
</feature>
<dbReference type="AlphaFoldDB" id="A0A383EU62"/>
<accession>A0A383EU62</accession>
<sequence length="229" mass="24078">AGDGSAPFTEVTLKSGSSAYDDYYNDLILTTTGGTGSGQTRIISDYVGSTKKATVSVAFTVDPDGTTTYTLTRETNTFLRGYTGKATEDYPGFIYYYGERDLVTHSRHWGRVAFSAPRYSSTLAYSGFNFSHSDDGWGELTFGLPYHADQFIIADAGSGSTPTNTFNRGGITIVSDVPASTNNTLYADGTTLKWHGAAIGGGSGVDSIIAGSNITLSPTNGLGDVTVTA</sequence>
<feature type="non-terminal residue" evidence="1">
    <location>
        <position position="1"/>
    </location>
</feature>
<name>A0A383EU62_9ZZZZ</name>
<protein>
    <submittedName>
        <fullName evidence="1">Uncharacterized protein</fullName>
    </submittedName>
</protein>
<organism evidence="1">
    <name type="scientific">marine metagenome</name>
    <dbReference type="NCBI Taxonomy" id="408172"/>
    <lineage>
        <taxon>unclassified sequences</taxon>
        <taxon>metagenomes</taxon>
        <taxon>ecological metagenomes</taxon>
    </lineage>
</organism>
<evidence type="ECO:0000313" key="1">
    <source>
        <dbReference type="EMBL" id="SVE60124.1"/>
    </source>
</evidence>
<reference evidence="1" key="1">
    <citation type="submission" date="2018-05" db="EMBL/GenBank/DDBJ databases">
        <authorList>
            <person name="Lanie J.A."/>
            <person name="Ng W.-L."/>
            <person name="Kazmierczak K.M."/>
            <person name="Andrzejewski T.M."/>
            <person name="Davidsen T.M."/>
            <person name="Wayne K.J."/>
            <person name="Tettelin H."/>
            <person name="Glass J.I."/>
            <person name="Rusch D."/>
            <person name="Podicherti R."/>
            <person name="Tsui H.-C.T."/>
            <person name="Winkler M.E."/>
        </authorList>
    </citation>
    <scope>NUCLEOTIDE SEQUENCE</scope>
</reference>